<dbReference type="FunFam" id="3.40.50.1970:FF:000003">
    <property type="entry name" value="Alcohol dehydrogenase, iron-containing"/>
    <property type="match status" value="1"/>
</dbReference>
<protein>
    <submittedName>
        <fullName evidence="4">Alcohol dehydrogenase / Acetaldehyde dehydrogenase [acetylating]</fullName>
    </submittedName>
</protein>
<dbReference type="InterPro" id="IPR039697">
    <property type="entry name" value="Alcohol_dehydrogenase_Fe"/>
</dbReference>
<dbReference type="SUPFAM" id="SSF56796">
    <property type="entry name" value="Dehydroquinate synthase-like"/>
    <property type="match status" value="1"/>
</dbReference>
<dbReference type="VEuPathDB" id="GiardiaDB:QR46_0496"/>
<reference evidence="4 5" key="2">
    <citation type="journal article" date="2013" name="Genome Biol. Evol.">
        <title>Genome sequencing of Giardia lamblia genotypes A2 and B isolates (DH and GS) and comparative analysis with the genomes of genotypes A1 and E (WB and Pig).</title>
        <authorList>
            <person name="Adam R.D."/>
            <person name="Dahlstrom E.W."/>
            <person name="Martens C.A."/>
            <person name="Bruno D.P."/>
            <person name="Barbian K.D."/>
            <person name="Ricklefs S.M."/>
            <person name="Hernandez M.M."/>
            <person name="Narla N.P."/>
            <person name="Patel R.B."/>
            <person name="Porcella S.F."/>
            <person name="Nash T.E."/>
        </authorList>
    </citation>
    <scope>NUCLEOTIDE SEQUENCE [LARGE SCALE GENOMIC DNA]</scope>
    <source>
        <strain evidence="4 5">DH</strain>
    </source>
</reference>
<proteinExistence type="predicted"/>
<dbReference type="Proteomes" id="UP000018320">
    <property type="component" value="Unassembled WGS sequence"/>
</dbReference>
<feature type="non-terminal residue" evidence="4">
    <location>
        <position position="1"/>
    </location>
</feature>
<evidence type="ECO:0000256" key="1">
    <source>
        <dbReference type="ARBA" id="ARBA00023002"/>
    </source>
</evidence>
<dbReference type="Pfam" id="PF25137">
    <property type="entry name" value="ADH_Fe_C"/>
    <property type="match status" value="1"/>
</dbReference>
<accession>V6TBJ3</accession>
<name>V6TBJ3_GIAIN</name>
<evidence type="ECO:0000313" key="4">
    <source>
        <dbReference type="EMBL" id="ESU36221.1"/>
    </source>
</evidence>
<dbReference type="Gene3D" id="3.40.50.1970">
    <property type="match status" value="1"/>
</dbReference>
<sequence length="443" mass="49011">VMFFHSYQLPSKWTWSVLSDMRSQQSDSVSSRNLILKMPLDLSAFADVIRHPIYIDRDVLEKHASIFASYAGKKALVVTGSTSSQANHSLSKLKDILASHEIESYLFNEVEPNPSTVTVTKAARQVSGKQVDFIIGLGGGSAMDAAKAIAVYLVNKEGIKVAISESPKDVICISTAAGTASEVTPYAILTDHIKQTKISIPNLVFPKISLVDPCYQLYLPTSQTLSMFLDILCHAVESMLTVKTTELSVKASVESLKHLQICWHFCLKPAIMKTTFTDLTDPEMTEFRDEMTLASCYAGIAITIGGTSIAHGLSYKITYFKGVPHGKACAIFLIAYLNICKQHSETHDDQRFEQTLEKILSAFQMDSYEEFKDMVEQVICADVEGRRTLYDEEEVMDYAISLFASGKNKMHPWPITVPEVVGIIRQSCYDTLPLADGEGGESQ</sequence>
<dbReference type="InterPro" id="IPR056798">
    <property type="entry name" value="ADH_Fe_C"/>
</dbReference>
<dbReference type="VEuPathDB" id="GiardiaDB:GL50803_0013350"/>
<feature type="domain" description="Fe-containing alcohol dehydrogenase-like C-terminal" evidence="3">
    <location>
        <begin position="229"/>
        <end position="378"/>
    </location>
</feature>
<dbReference type="EMBL" id="AHGT01000053">
    <property type="protein sequence ID" value="ESU36221.1"/>
    <property type="molecule type" value="Genomic_DNA"/>
</dbReference>
<evidence type="ECO:0000259" key="2">
    <source>
        <dbReference type="Pfam" id="PF00465"/>
    </source>
</evidence>
<dbReference type="CDD" id="cd08181">
    <property type="entry name" value="PPD-like"/>
    <property type="match status" value="1"/>
</dbReference>
<comment type="caution">
    <text evidence="4">The sequence shown here is derived from an EMBL/GenBank/DDBJ whole genome shotgun (WGS) entry which is preliminary data.</text>
</comment>
<evidence type="ECO:0000259" key="3">
    <source>
        <dbReference type="Pfam" id="PF25137"/>
    </source>
</evidence>
<reference evidence="5" key="1">
    <citation type="submission" date="2012-02" db="EMBL/GenBank/DDBJ databases">
        <title>Genome sequencing of Giardia lamblia Genotypes A2 and B isolates (DH and GS) and comparative analysis with the genomes of Genotypes A1 and E (WB and Pig).</title>
        <authorList>
            <person name="Adam R."/>
            <person name="Dahlstrom E."/>
            <person name="Martens C."/>
            <person name="Bruno D."/>
            <person name="Barbian K."/>
            <person name="Porcella S.F."/>
            <person name="Nash T."/>
        </authorList>
    </citation>
    <scope>NUCLEOTIDE SEQUENCE</scope>
    <source>
        <strain evidence="5">DH</strain>
    </source>
</reference>
<dbReference type="VEuPathDB" id="GiardiaDB:GL50581_396"/>
<dbReference type="Gene3D" id="1.20.1090.10">
    <property type="entry name" value="Dehydroquinate synthase-like - alpha domain"/>
    <property type="match status" value="1"/>
</dbReference>
<dbReference type="InterPro" id="IPR001670">
    <property type="entry name" value="ADH_Fe/GldA"/>
</dbReference>
<gene>
    <name evidence="4" type="ORF">DHA2_13350</name>
</gene>
<evidence type="ECO:0000313" key="5">
    <source>
        <dbReference type="Proteomes" id="UP000018320"/>
    </source>
</evidence>
<organism evidence="4 5">
    <name type="scientific">Giardia intestinalis</name>
    <name type="common">Giardia lamblia</name>
    <dbReference type="NCBI Taxonomy" id="5741"/>
    <lineage>
        <taxon>Eukaryota</taxon>
        <taxon>Metamonada</taxon>
        <taxon>Diplomonadida</taxon>
        <taxon>Hexamitidae</taxon>
        <taxon>Giardiinae</taxon>
        <taxon>Giardia</taxon>
    </lineage>
</organism>
<dbReference type="VEuPathDB" id="GiardiaDB:DHA2_13350"/>
<dbReference type="AlphaFoldDB" id="V6TBJ3"/>
<feature type="domain" description="Alcohol dehydrogenase iron-type/glycerol dehydrogenase GldA" evidence="2">
    <location>
        <begin position="53"/>
        <end position="213"/>
    </location>
</feature>
<dbReference type="PANTHER" id="PTHR11496">
    <property type="entry name" value="ALCOHOL DEHYDROGENASE"/>
    <property type="match status" value="1"/>
</dbReference>
<dbReference type="PANTHER" id="PTHR11496:SF103">
    <property type="entry name" value="DEHYDROGENASE, PUTATIVE-RELATED"/>
    <property type="match status" value="1"/>
</dbReference>
<dbReference type="Pfam" id="PF00465">
    <property type="entry name" value="Fe-ADH"/>
    <property type="match status" value="1"/>
</dbReference>
<dbReference type="GO" id="GO:0046872">
    <property type="term" value="F:metal ion binding"/>
    <property type="evidence" value="ECO:0007669"/>
    <property type="project" value="InterPro"/>
</dbReference>
<keyword evidence="1" id="KW-0560">Oxidoreductase</keyword>
<dbReference type="GO" id="GO:0004022">
    <property type="term" value="F:alcohol dehydrogenase (NAD+) activity"/>
    <property type="evidence" value="ECO:0007669"/>
    <property type="project" value="TreeGrafter"/>
</dbReference>